<organism evidence="4 5">
    <name type="scientific">Taxus chinensis</name>
    <name type="common">Chinese yew</name>
    <name type="synonym">Taxus wallichiana var. chinensis</name>
    <dbReference type="NCBI Taxonomy" id="29808"/>
    <lineage>
        <taxon>Eukaryota</taxon>
        <taxon>Viridiplantae</taxon>
        <taxon>Streptophyta</taxon>
        <taxon>Embryophyta</taxon>
        <taxon>Tracheophyta</taxon>
        <taxon>Spermatophyta</taxon>
        <taxon>Pinopsida</taxon>
        <taxon>Pinidae</taxon>
        <taxon>Conifers II</taxon>
        <taxon>Cupressales</taxon>
        <taxon>Taxaceae</taxon>
        <taxon>Taxus</taxon>
    </lineage>
</organism>
<feature type="domain" description="Maestro-like HEAT-repeats" evidence="2">
    <location>
        <begin position="640"/>
        <end position="820"/>
    </location>
</feature>
<proteinExistence type="predicted"/>
<feature type="non-terminal residue" evidence="4">
    <location>
        <position position="1"/>
    </location>
</feature>
<dbReference type="Pfam" id="PF21047">
    <property type="entry name" value="HEAT_Maestro"/>
    <property type="match status" value="1"/>
</dbReference>
<dbReference type="InterPro" id="IPR048465">
    <property type="entry name" value="Maestro-like_HEAT"/>
</dbReference>
<name>A0AA38LIP3_TAXCH</name>
<protein>
    <submittedName>
        <fullName evidence="4">Uncharacterized protein</fullName>
    </submittedName>
</protein>
<dbReference type="PANTHER" id="PTHR23120:SF0">
    <property type="entry name" value="MAESTRO HEAT-LIKE REPEAT FAMILY MEMBER 1"/>
    <property type="match status" value="1"/>
</dbReference>
<feature type="region of interest" description="Disordered" evidence="1">
    <location>
        <begin position="208"/>
        <end position="230"/>
    </location>
</feature>
<dbReference type="Proteomes" id="UP000824469">
    <property type="component" value="Unassembled WGS sequence"/>
</dbReference>
<dbReference type="InterPro" id="IPR016024">
    <property type="entry name" value="ARM-type_fold"/>
</dbReference>
<reference evidence="4 5" key="1">
    <citation type="journal article" date="2021" name="Nat. Plants">
        <title>The Taxus genome provides insights into paclitaxel biosynthesis.</title>
        <authorList>
            <person name="Xiong X."/>
            <person name="Gou J."/>
            <person name="Liao Q."/>
            <person name="Li Y."/>
            <person name="Zhou Q."/>
            <person name="Bi G."/>
            <person name="Li C."/>
            <person name="Du R."/>
            <person name="Wang X."/>
            <person name="Sun T."/>
            <person name="Guo L."/>
            <person name="Liang H."/>
            <person name="Lu P."/>
            <person name="Wu Y."/>
            <person name="Zhang Z."/>
            <person name="Ro D.K."/>
            <person name="Shang Y."/>
            <person name="Huang S."/>
            <person name="Yan J."/>
        </authorList>
    </citation>
    <scope>NUCLEOTIDE SEQUENCE [LARGE SCALE GENOMIC DNA]</scope>
    <source>
        <strain evidence="4">Ta-2019</strain>
    </source>
</reference>
<dbReference type="GO" id="GO:0005737">
    <property type="term" value="C:cytoplasm"/>
    <property type="evidence" value="ECO:0007669"/>
    <property type="project" value="TreeGrafter"/>
</dbReference>
<dbReference type="AlphaFoldDB" id="A0AA38LIP3"/>
<sequence>MLRQIIRCKEIVPHNIILAKFRACPFRLEVIFGLVSLLHRIQGLLDSSTGRDRYIYLAYRSSEAIALSDRSGRVRCWYAEASRLLGSIGINMDRLPPFRKLLSSVTGILHPPSRETTTRRITSFFSVLPVRGAPSGDLILVGTLILDLSGPEVLLPRPEIYGLRPGQGPLLIGVRPPSSPRELDSPRIIGVSDNFLFLTPDINTSPDSFRLTLGDNHEEDSKGTEDAKDETLQQETWDDMIINFFAESLDVIRDPKWTSSVGNSLCRQYGLYIGDNEHSSLLHRCLGVLLQKIDNKAYVREKLDWMYKKANIADKTNRIGLAKGVGLVAATHLDTVLEKLKNILDSEARNNFQRAVFGIDVIGCSVPDCENDARFLSLFMDSGKKPDLDDIHAALALMYGYTASYAPSTVIEARIDALVGTNMLSRLLHVRKPEAKQAVITAIDLLGRAVIKAAESGASFPLKRRDQMLDYTLTLMAGDGSENLTDSDLELLHTQTLALNTCTTLVSVEPKLTFETRNHILKATLGFFTLPNNPPDVVDPLINNLITLLCVILLTSGEDGKSRADQLQHILKSIDQYVSSPIDHQRKRGCVAVYKLLIKFQALCSGGHCGFGCLGICMHARHLADVSGQRNPSAFFLPSRESLNLGERVMAYLPRCTDVNSETQKISAKILDLLFIISLSLPRPVGSTVGEDREMSYTALTALEDVISIYDRDAMIDQSDAFYRIVSSICILMTKEELVAALHGCVVAICDRVKQSAEGTVEAVTEFILKRGRELNETDVSRITQSLLSATVAITDKHLRREVLNATCCLAEHASAKIVFSEVLSAAERDVMTKDITRLRGGWPIQDAFYAFSQHDVLSMMFLDHVIAVLNQAPYYKEDIEKIDYTEQVTIPQVICEMPQAATLALSAIFRGGGKISKKVVERRYAAVFCALTLQFGSIHGLVAIGVHQPLRTLLHTFQAFCECIGDHEMGKILAKDVEQLLGSEKWTEIIGGLSKCVAGKRPKEVETICNLLWKSLNRSQRFQHEAAAAVLSEYVRS</sequence>
<evidence type="ECO:0000313" key="4">
    <source>
        <dbReference type="EMBL" id="KAH9326058.1"/>
    </source>
</evidence>
<evidence type="ECO:0000256" key="1">
    <source>
        <dbReference type="SAM" id="MobiDB-lite"/>
    </source>
</evidence>
<evidence type="ECO:0000259" key="3">
    <source>
        <dbReference type="Pfam" id="PF23210"/>
    </source>
</evidence>
<keyword evidence="5" id="KW-1185">Reference proteome</keyword>
<dbReference type="SUPFAM" id="SSF48371">
    <property type="entry name" value="ARM repeat"/>
    <property type="match status" value="1"/>
</dbReference>
<dbReference type="PANTHER" id="PTHR23120">
    <property type="entry name" value="MAESTRO-RELATED HEAT DOMAIN-CONTAINING"/>
    <property type="match status" value="1"/>
</dbReference>
<dbReference type="InterPro" id="IPR055408">
    <property type="entry name" value="HEAT_MROH2B-like"/>
</dbReference>
<dbReference type="Pfam" id="PF23210">
    <property type="entry name" value="HEAT_Maestro_2"/>
    <property type="match status" value="1"/>
</dbReference>
<gene>
    <name evidence="4" type="ORF">KI387_006236</name>
</gene>
<dbReference type="InterPro" id="IPR045206">
    <property type="entry name" value="Maestro_heat-like_prot"/>
</dbReference>
<feature type="compositionally biased region" description="Basic and acidic residues" evidence="1">
    <location>
        <begin position="215"/>
        <end position="230"/>
    </location>
</feature>
<accession>A0AA38LIP3</accession>
<evidence type="ECO:0000313" key="5">
    <source>
        <dbReference type="Proteomes" id="UP000824469"/>
    </source>
</evidence>
<evidence type="ECO:0000259" key="2">
    <source>
        <dbReference type="Pfam" id="PF21047"/>
    </source>
</evidence>
<comment type="caution">
    <text evidence="4">The sequence shown here is derived from an EMBL/GenBank/DDBJ whole genome shotgun (WGS) entry which is preliminary data.</text>
</comment>
<dbReference type="EMBL" id="JAHRHJ020000002">
    <property type="protein sequence ID" value="KAH9326058.1"/>
    <property type="molecule type" value="Genomic_DNA"/>
</dbReference>
<feature type="domain" description="MROH2B-like HEAT-repeats" evidence="3">
    <location>
        <begin position="225"/>
        <end position="525"/>
    </location>
</feature>